<feature type="region of interest" description="Disordered" evidence="1">
    <location>
        <begin position="608"/>
        <end position="634"/>
    </location>
</feature>
<accession>A0A233S189</accession>
<gene>
    <name evidence="2" type="ORF">BEK98_38275</name>
</gene>
<reference evidence="2 3" key="1">
    <citation type="submission" date="2016-07" db="EMBL/GenBank/DDBJ databases">
        <title>Draft genome of Streptomyces diastatochromogenes.</title>
        <authorList>
            <person name="Podduturi R."/>
            <person name="Lukassen M.B."/>
            <person name="Clausen N."/>
            <person name="Nielsen J.L."/>
            <person name="Jorgensen N.O."/>
        </authorList>
    </citation>
    <scope>NUCLEOTIDE SEQUENCE [LARGE SCALE GENOMIC DNA]</scope>
    <source>
        <strain evidence="2 3">DSM 40608</strain>
    </source>
</reference>
<protein>
    <submittedName>
        <fullName evidence="2">Uncharacterized protein</fullName>
    </submittedName>
</protein>
<keyword evidence="3" id="KW-1185">Reference proteome</keyword>
<name>A0A233S189_STRDA</name>
<dbReference type="OrthoDB" id="9816502at2"/>
<dbReference type="Proteomes" id="UP000215483">
    <property type="component" value="Unassembled WGS sequence"/>
</dbReference>
<evidence type="ECO:0000256" key="1">
    <source>
        <dbReference type="SAM" id="MobiDB-lite"/>
    </source>
</evidence>
<sequence length="1093" mass="119871">MSGGAYSFLPWLRSGIVTHVTEPPTAPSTRATIPVKLVVSGDPLQGSGRLEKPVERRVQLYGPGDVVGVDPRAISRTEPRPWVTNVEPNYLAHIEFYEEDFLWRYSPAAPEATGRLKPWLALIVLEGPGESGEPGEFTEGAGADLPLPFVTVTDPARTLPHPDQLGAWAHVHVSGELDGAVVSDEQRMPAVLNALRAVLRDRPDDACCRLLCPRHLLPNRPYHAFLVPAFETGRLSGLGLPPVLPPDADADFPAWGRGYPNQPAAGQLPYYHRWFFATGAAGDFEYLVRQLVPERPDPRVARRDVDVRQRPGANLPPIDTPEALGGVLKLGGALRVPGRKRDVWDNWDGWFPAADPSQPPPAHPHPFQEALAGLVNLADAYLDTAPAEAHARLAAADPGGAAHPVVPGAPEVRMLAGQVDPVVTPPLYGKWHAATSRLLRERDGTPIPEPRSRNWVHRLNLDPRFRIAANFGTQVVQARQEEFMAAAWAQVGEVLEANKRIRQAQLAREVGHALQKKHLDPPATSSGGAALAPAARSGRALRLTAPAGARVTPVPTGAALLASDGRHLAVGFQLATSRVGSAPVSPAMRRITRPGSRLMRTLAFGTASPDELPEKMDRDTGAVTPAPAKATPSAVVTAQRLEDLLRPHPPTQAAADDPDEIRRLKTSAQFVVTLPREGVVPPAGGDHDSPEAARFKDGLRDLYRARADAEAGARARERDPLGVDQTVTHLLTGLRSDLTVPRDLFHSALVPERLRSFTDRFLEVMAYPVIDLPMFQSLIDMSVDTFVPNLRMVPPNTVTLLETDREFIESFMVGLNHEMARELLWREYPTDQRGTPFRQFWDPRPALPLPGESAGQRRERLYDLTPVADWDPDSPLGTHDNRDQGSVQEQELVLVIRGDLLKKYPTAAIYAHAADWDRGEDGAPHPERERVLAAFPDSEHPPPDKVRLPIYEAKVEPDITLLGFDLTAEAARGRVPDDPGWFFVIKERPGDPRFGADEEGQGTDAVEVWNDLSWNDIDPGGTRFITLDPAVRQPLAPFDGSEDDQEKEEQRREDVFLPRWDETLGSADIAYMLFQAPVLIAVHAQEMLLDAAE</sequence>
<dbReference type="EMBL" id="MCGQ01000045">
    <property type="protein sequence ID" value="OXY89422.1"/>
    <property type="molecule type" value="Genomic_DNA"/>
</dbReference>
<organism evidence="2 3">
    <name type="scientific">Streptomyces diastatochromogenes</name>
    <dbReference type="NCBI Taxonomy" id="42236"/>
    <lineage>
        <taxon>Bacteria</taxon>
        <taxon>Bacillati</taxon>
        <taxon>Actinomycetota</taxon>
        <taxon>Actinomycetes</taxon>
        <taxon>Kitasatosporales</taxon>
        <taxon>Streptomycetaceae</taxon>
        <taxon>Streptomyces</taxon>
    </lineage>
</organism>
<dbReference type="AlphaFoldDB" id="A0A233S189"/>
<dbReference type="RefSeq" id="WP_094221548.1">
    <property type="nucleotide sequence ID" value="NZ_MCGQ01000045.1"/>
</dbReference>
<evidence type="ECO:0000313" key="3">
    <source>
        <dbReference type="Proteomes" id="UP000215483"/>
    </source>
</evidence>
<comment type="caution">
    <text evidence="2">The sequence shown here is derived from an EMBL/GenBank/DDBJ whole genome shotgun (WGS) entry which is preliminary data.</text>
</comment>
<proteinExistence type="predicted"/>
<evidence type="ECO:0000313" key="2">
    <source>
        <dbReference type="EMBL" id="OXY89422.1"/>
    </source>
</evidence>